<evidence type="ECO:0000256" key="6">
    <source>
        <dbReference type="ARBA" id="ARBA00022833"/>
    </source>
</evidence>
<evidence type="ECO:0000256" key="2">
    <source>
        <dbReference type="ARBA" id="ARBA00007357"/>
    </source>
</evidence>
<comment type="caution">
    <text evidence="11">The sequence shown here is derived from an EMBL/GenBank/DDBJ whole genome shotgun (WGS) entry which is preliminary data.</text>
</comment>
<dbReference type="InterPro" id="IPR000718">
    <property type="entry name" value="Peptidase_M13"/>
</dbReference>
<dbReference type="Proteomes" id="UP000054826">
    <property type="component" value="Unassembled WGS sequence"/>
</dbReference>
<dbReference type="PANTHER" id="PTHR11733:SF240">
    <property type="entry name" value="GH14155P-RELATED"/>
    <property type="match status" value="1"/>
</dbReference>
<dbReference type="AlphaFoldDB" id="A0A0V1EU01"/>
<dbReference type="GO" id="GO:0005886">
    <property type="term" value="C:plasma membrane"/>
    <property type="evidence" value="ECO:0007669"/>
    <property type="project" value="TreeGrafter"/>
</dbReference>
<dbReference type="GO" id="GO:0016485">
    <property type="term" value="P:protein processing"/>
    <property type="evidence" value="ECO:0007669"/>
    <property type="project" value="TreeGrafter"/>
</dbReference>
<dbReference type="CDD" id="cd08662">
    <property type="entry name" value="M13"/>
    <property type="match status" value="1"/>
</dbReference>
<name>A0A0V1EU01_TRIPS</name>
<feature type="domain" description="Peptidase M13 N-terminal" evidence="9">
    <location>
        <begin position="80"/>
        <end position="486"/>
    </location>
</feature>
<keyword evidence="3" id="KW-0645">Protease</keyword>
<evidence type="ECO:0000259" key="9">
    <source>
        <dbReference type="Pfam" id="PF05649"/>
    </source>
</evidence>
<reference evidence="13 14" key="1">
    <citation type="submission" date="2015-01" db="EMBL/GenBank/DDBJ databases">
        <title>Evolution of Trichinella species and genotypes.</title>
        <authorList>
            <person name="Korhonen P.K."/>
            <person name="Edoardo P."/>
            <person name="Giuseppe L.R."/>
            <person name="Gasser R.B."/>
        </authorList>
    </citation>
    <scope>NUCLEOTIDE SEQUENCE [LARGE SCALE GENOMIC DNA]</scope>
    <source>
        <strain evidence="11">ISS13</strain>
        <strain evidence="10">ISS141</strain>
        <strain evidence="12">ISS176</strain>
    </source>
</reference>
<feature type="domain" description="Peptidase M13 C-terminal" evidence="8">
    <location>
        <begin position="561"/>
        <end position="767"/>
    </location>
</feature>
<feature type="non-terminal residue" evidence="11">
    <location>
        <position position="1"/>
    </location>
</feature>
<keyword evidence="6" id="KW-0862">Zinc</keyword>
<dbReference type="InterPro" id="IPR018497">
    <property type="entry name" value="Peptidase_M13_C"/>
</dbReference>
<evidence type="ECO:0000313" key="13">
    <source>
        <dbReference type="Proteomes" id="UP000054632"/>
    </source>
</evidence>
<gene>
    <name evidence="11" type="primary">nep-2</name>
    <name evidence="11" type="ORF">T4A_4611</name>
    <name evidence="12" type="ORF">T4C_1090</name>
    <name evidence="10" type="ORF">T4E_4757</name>
</gene>
<organism evidence="11 13">
    <name type="scientific">Trichinella pseudospiralis</name>
    <name type="common">Parasitic roundworm</name>
    <dbReference type="NCBI Taxonomy" id="6337"/>
    <lineage>
        <taxon>Eukaryota</taxon>
        <taxon>Metazoa</taxon>
        <taxon>Ecdysozoa</taxon>
        <taxon>Nematoda</taxon>
        <taxon>Enoplea</taxon>
        <taxon>Dorylaimia</taxon>
        <taxon>Trichinellida</taxon>
        <taxon>Trichinellidae</taxon>
        <taxon>Trichinella</taxon>
    </lineage>
</organism>
<evidence type="ECO:0000256" key="1">
    <source>
        <dbReference type="ARBA" id="ARBA00001947"/>
    </source>
</evidence>
<dbReference type="EMBL" id="JYDR01000008">
    <property type="protein sequence ID" value="KRY77169.1"/>
    <property type="molecule type" value="Genomic_DNA"/>
</dbReference>
<dbReference type="EMBL" id="JYDU01000002">
    <property type="protein sequence ID" value="KRY01704.1"/>
    <property type="molecule type" value="Genomic_DNA"/>
</dbReference>
<sequence>LLIDIIVQNLADLLLLYITMQNYCFKYAVFIQLFAFFIGTSTAQTDVPDPSNITFNISTSPGWRAVARLLRQSIDFTADPCKDFFKFACGTWNKLNPIPESKDRHDAFTIVRDRVKESIKTIFESEEVKNHSSKALRLAKTVYDACLENQATKVNETHPLWQMIMNLGGWPLFEFLNWNESEFNMELVIGKLWRKNSLPSLISPYVSADKMNASAYILYLDQAYLAFGLKSEDYYLGDRADYVEVRDAYRKLMQNSVLLFLNDTNREPKLNEFMKQQINDILNFEITLAELNTPVSLRRDETALYHKFRFGQLYELTNSFDWLMFVKGLDLVEYLTLNTSVIVTDPTYIIRLTKTLSTTSKRTIANYLIWRLVFDQMIFLDQRYRDQLYTFVNMMKGALEPTRSDFCIAYMTGEPDDHRQFLGYAVGRVFVENYFPEESKIQLSEMINNIINAFESLIDTMQWMDDATKQSAKAKAKGIHASVGYPDFVLNDKQLDAFYSGLILNEHDLHEENASTNKILKSDSFYVIHNKLIRWIMEKQIAKLSKRFERKSFGGSPATVNAWYSSLKNSIVFPAGIVQPPFFDPSFPKAVNYGAMGSVIGHEIIHAFDDQGAQYDRHGNLINWWSTESKEKFKEKTKCIVNQYSKFCYTHHGNKMCLKGEHTQGENIADNGGLKEAFAGYKKYVEEHGQEPRLPSLEQYSMEQVFFMSFASFWCGQYKEKHLVNLLAVSEHSPGEFRVIGSLQNSEDFNRAFNCSIGEPMNPKHKCIVW</sequence>
<dbReference type="InterPro" id="IPR008753">
    <property type="entry name" value="Peptidase_M13_N"/>
</dbReference>
<proteinExistence type="inferred from homology"/>
<dbReference type="InterPro" id="IPR024079">
    <property type="entry name" value="MetalloPept_cat_dom_sf"/>
</dbReference>
<keyword evidence="4" id="KW-0479">Metal-binding</keyword>
<evidence type="ECO:0000313" key="12">
    <source>
        <dbReference type="EMBL" id="KRZ41246.1"/>
    </source>
</evidence>
<dbReference type="Gene3D" id="3.40.390.10">
    <property type="entry name" value="Collagenase (Catalytic Domain)"/>
    <property type="match status" value="1"/>
</dbReference>
<protein>
    <submittedName>
        <fullName evidence="11">Neprilysin-2</fullName>
    </submittedName>
</protein>
<evidence type="ECO:0000313" key="14">
    <source>
        <dbReference type="Proteomes" id="UP000054815"/>
    </source>
</evidence>
<evidence type="ECO:0000256" key="5">
    <source>
        <dbReference type="ARBA" id="ARBA00022801"/>
    </source>
</evidence>
<comment type="cofactor">
    <cofactor evidence="1">
        <name>Zn(2+)</name>
        <dbReference type="ChEBI" id="CHEBI:29105"/>
    </cofactor>
</comment>
<dbReference type="PANTHER" id="PTHR11733">
    <property type="entry name" value="ZINC METALLOPROTEASE FAMILY M13 NEPRILYSIN-RELATED"/>
    <property type="match status" value="1"/>
</dbReference>
<evidence type="ECO:0000313" key="11">
    <source>
        <dbReference type="EMBL" id="KRY77169.1"/>
    </source>
</evidence>
<dbReference type="GO" id="GO:0004222">
    <property type="term" value="F:metalloendopeptidase activity"/>
    <property type="evidence" value="ECO:0007669"/>
    <property type="project" value="InterPro"/>
</dbReference>
<accession>A0A0V1EU01</accession>
<keyword evidence="7" id="KW-0482">Metalloprotease</keyword>
<dbReference type="PRINTS" id="PR00786">
    <property type="entry name" value="NEPRILYSIN"/>
</dbReference>
<evidence type="ECO:0000256" key="4">
    <source>
        <dbReference type="ARBA" id="ARBA00022723"/>
    </source>
</evidence>
<dbReference type="EMBL" id="JYDV01000021">
    <property type="protein sequence ID" value="KRZ41246.1"/>
    <property type="molecule type" value="Genomic_DNA"/>
</dbReference>
<dbReference type="STRING" id="6337.A0A0V1EU01"/>
<dbReference type="InterPro" id="IPR042089">
    <property type="entry name" value="Peptidase_M13_dom_2"/>
</dbReference>
<evidence type="ECO:0000259" key="8">
    <source>
        <dbReference type="Pfam" id="PF01431"/>
    </source>
</evidence>
<dbReference type="PROSITE" id="PS51885">
    <property type="entry name" value="NEPRILYSIN"/>
    <property type="match status" value="1"/>
</dbReference>
<evidence type="ECO:0000256" key="7">
    <source>
        <dbReference type="ARBA" id="ARBA00023049"/>
    </source>
</evidence>
<evidence type="ECO:0000256" key="3">
    <source>
        <dbReference type="ARBA" id="ARBA00022670"/>
    </source>
</evidence>
<dbReference type="GO" id="GO:0046872">
    <property type="term" value="F:metal ion binding"/>
    <property type="evidence" value="ECO:0007669"/>
    <property type="project" value="UniProtKB-KW"/>
</dbReference>
<dbReference type="Gene3D" id="1.10.1380.10">
    <property type="entry name" value="Neutral endopeptidase , domain2"/>
    <property type="match status" value="1"/>
</dbReference>
<evidence type="ECO:0000313" key="10">
    <source>
        <dbReference type="EMBL" id="KRY01704.1"/>
    </source>
</evidence>
<keyword evidence="5" id="KW-0378">Hydrolase</keyword>
<dbReference type="SUPFAM" id="SSF55486">
    <property type="entry name" value="Metalloproteases ('zincins'), catalytic domain"/>
    <property type="match status" value="1"/>
</dbReference>
<dbReference type="Pfam" id="PF05649">
    <property type="entry name" value="Peptidase_M13_N"/>
    <property type="match status" value="1"/>
</dbReference>
<comment type="similarity">
    <text evidence="2">Belongs to the peptidase M13 family.</text>
</comment>
<dbReference type="Proteomes" id="UP000054632">
    <property type="component" value="Unassembled WGS sequence"/>
</dbReference>
<dbReference type="Proteomes" id="UP000054815">
    <property type="component" value="Unassembled WGS sequence"/>
</dbReference>
<dbReference type="Pfam" id="PF01431">
    <property type="entry name" value="Peptidase_M13"/>
    <property type="match status" value="1"/>
</dbReference>